<dbReference type="PROSITE" id="PS00211">
    <property type="entry name" value="ABC_TRANSPORTER_1"/>
    <property type="match status" value="1"/>
</dbReference>
<feature type="transmembrane region" description="Helical" evidence="11">
    <location>
        <begin position="131"/>
        <end position="155"/>
    </location>
</feature>
<dbReference type="OrthoDB" id="3677453at2"/>
<dbReference type="InterPro" id="IPR003439">
    <property type="entry name" value="ABC_transporter-like_ATP-bd"/>
</dbReference>
<accession>A0A1I2MCU8</accession>
<dbReference type="PANTHER" id="PTHR43297:SF2">
    <property type="entry name" value="DIPEPTIDE TRANSPORT ATP-BINDING PROTEIN DPPD"/>
    <property type="match status" value="1"/>
</dbReference>
<evidence type="ECO:0000256" key="2">
    <source>
        <dbReference type="ARBA" id="ARBA00004202"/>
    </source>
</evidence>
<comment type="similarity">
    <text evidence="11">Belongs to the binding-protein-dependent transport system permease family.</text>
</comment>
<dbReference type="PANTHER" id="PTHR43297">
    <property type="entry name" value="OLIGOPEPTIDE TRANSPORT ATP-BINDING PROTEIN APPD"/>
    <property type="match status" value="1"/>
</dbReference>
<comment type="similarity">
    <text evidence="3">Belongs to the ABC transporter superfamily.</text>
</comment>
<dbReference type="PROSITE" id="PS50928">
    <property type="entry name" value="ABC_TM1"/>
    <property type="match status" value="1"/>
</dbReference>
<dbReference type="STRING" id="1798228.SAMN05216574_13026"/>
<evidence type="ECO:0000256" key="4">
    <source>
        <dbReference type="ARBA" id="ARBA00022448"/>
    </source>
</evidence>
<dbReference type="CDD" id="cd06261">
    <property type="entry name" value="TM_PBP2"/>
    <property type="match status" value="1"/>
</dbReference>
<dbReference type="InterPro" id="IPR003593">
    <property type="entry name" value="AAA+_ATPase"/>
</dbReference>
<keyword evidence="16" id="KW-1185">Reference proteome</keyword>
<dbReference type="SUPFAM" id="SSF52540">
    <property type="entry name" value="P-loop containing nucleoside triphosphate hydrolases"/>
    <property type="match status" value="1"/>
</dbReference>
<evidence type="ECO:0000256" key="9">
    <source>
        <dbReference type="ARBA" id="ARBA00022989"/>
    </source>
</evidence>
<comment type="subcellular location">
    <subcellularLocation>
        <location evidence="11">Cell membrane</location>
        <topology evidence="11">Multi-pass membrane protein</topology>
    </subcellularLocation>
    <subcellularLocation>
        <location evidence="2">Cell membrane</location>
        <topology evidence="2">Peripheral membrane protein</topology>
    </subcellularLocation>
    <subcellularLocation>
        <location evidence="1">Membrane</location>
        <topology evidence="1">Multi-pass membrane protein</topology>
    </subcellularLocation>
</comment>
<organism evidence="15 16">
    <name type="scientific">Blastococcus tunisiensis</name>
    <dbReference type="NCBI Taxonomy" id="1798228"/>
    <lineage>
        <taxon>Bacteria</taxon>
        <taxon>Bacillati</taxon>
        <taxon>Actinomycetota</taxon>
        <taxon>Actinomycetes</taxon>
        <taxon>Geodermatophilales</taxon>
        <taxon>Geodermatophilaceae</taxon>
        <taxon>Blastococcus</taxon>
    </lineage>
</organism>
<dbReference type="EMBL" id="FOND01000030">
    <property type="protein sequence ID" value="SFF87216.1"/>
    <property type="molecule type" value="Genomic_DNA"/>
</dbReference>
<dbReference type="GO" id="GO:0005886">
    <property type="term" value="C:plasma membrane"/>
    <property type="evidence" value="ECO:0007669"/>
    <property type="project" value="UniProtKB-SubCell"/>
</dbReference>
<proteinExistence type="inferred from homology"/>
<evidence type="ECO:0000256" key="5">
    <source>
        <dbReference type="ARBA" id="ARBA00022475"/>
    </source>
</evidence>
<keyword evidence="9 11" id="KW-1133">Transmembrane helix</keyword>
<evidence type="ECO:0000256" key="7">
    <source>
        <dbReference type="ARBA" id="ARBA00022741"/>
    </source>
</evidence>
<dbReference type="InterPro" id="IPR050388">
    <property type="entry name" value="ABC_Ni/Peptide_Import"/>
</dbReference>
<reference evidence="16" key="1">
    <citation type="submission" date="2016-10" db="EMBL/GenBank/DDBJ databases">
        <authorList>
            <person name="Varghese N."/>
            <person name="Submissions S."/>
        </authorList>
    </citation>
    <scope>NUCLEOTIDE SEQUENCE [LARGE SCALE GENOMIC DNA]</scope>
    <source>
        <strain evidence="16">DSM 46838</strain>
    </source>
</reference>
<name>A0A1I2MCU8_9ACTN</name>
<keyword evidence="6 11" id="KW-0812">Transmembrane</keyword>
<keyword evidence="4 11" id="KW-0813">Transport</keyword>
<feature type="compositionally biased region" description="Polar residues" evidence="12">
    <location>
        <begin position="580"/>
        <end position="589"/>
    </location>
</feature>
<keyword evidence="5" id="KW-1003">Cell membrane</keyword>
<evidence type="ECO:0000313" key="16">
    <source>
        <dbReference type="Proteomes" id="UP000198589"/>
    </source>
</evidence>
<keyword evidence="8" id="KW-0067">ATP-binding</keyword>
<evidence type="ECO:0000256" key="6">
    <source>
        <dbReference type="ARBA" id="ARBA00022692"/>
    </source>
</evidence>
<evidence type="ECO:0000259" key="14">
    <source>
        <dbReference type="PROSITE" id="PS50928"/>
    </source>
</evidence>
<dbReference type="InterPro" id="IPR035906">
    <property type="entry name" value="MetI-like_sf"/>
</dbReference>
<protein>
    <submittedName>
        <fullName evidence="15">Peptide/nickel transport system permease protein</fullName>
    </submittedName>
</protein>
<dbReference type="AlphaFoldDB" id="A0A1I2MCU8"/>
<sequence>MSVLSDSGPAGPAPVDAVASPPRQGAVRRLLRSPVAVVALVWVLLVALLAALAPLLTSASPTASQITNALAPMGGANLLGTDGIGRDVLAQLLYGARTSIVGGVIVVVVSLALGLPAGIVAGYYRGRFDAVASWIANLLMALPAIIVLLVVLAQFGRSTELGMAVFGVIIAPGVFRLVRASVLAVREELFVDAARVSGLSDGRIMRRHVLPVVIAPTVIQASQLLGIAIVIQAGLEFLGLGSPNQASWGGMLSDAFQNIYAEPRLLLFPGLAIVLTVTAFSLLGNALRDALGVGGRMPRVRRRATVVAAPDSDVPAPVVSEPPGDALLAVQDLRVSYPKGDGSVSEVVRGVSLALRRGEVLGLVGESGSGKSQTAFAVLGLLPPTARTSAERLTFDGTDLQRLSPAERNRLRGRRIGYIPQEPMSNLVPSFRIGSQLTEPMRHHLGLSRAEARRRALDLLARVGIQDPGRVFDSYPHEISGGMAQRVLIAGAVSCDPELLIADEPTTALDVTVQAEVLDLLRSLVAERDLGVVLVTHDFGVVADLCDTVAVMQEGRIVEEAPAGRLFDAPEHEYTRMLLSSTLENSPSRQDLPPAVPDPDEPEPLPLSSSGGPR</sequence>
<feature type="transmembrane region" description="Helical" evidence="11">
    <location>
        <begin position="100"/>
        <end position="124"/>
    </location>
</feature>
<dbReference type="FunFam" id="3.40.50.300:FF:000016">
    <property type="entry name" value="Oligopeptide ABC transporter ATP-binding component"/>
    <property type="match status" value="1"/>
</dbReference>
<dbReference type="Pfam" id="PF00005">
    <property type="entry name" value="ABC_tran"/>
    <property type="match status" value="1"/>
</dbReference>
<dbReference type="GO" id="GO:0016887">
    <property type="term" value="F:ATP hydrolysis activity"/>
    <property type="evidence" value="ECO:0007669"/>
    <property type="project" value="InterPro"/>
</dbReference>
<evidence type="ECO:0000313" key="15">
    <source>
        <dbReference type="EMBL" id="SFF87216.1"/>
    </source>
</evidence>
<gene>
    <name evidence="15" type="ORF">SAMN05216574_13026</name>
</gene>
<dbReference type="InterPro" id="IPR017871">
    <property type="entry name" value="ABC_transporter-like_CS"/>
</dbReference>
<dbReference type="Pfam" id="PF00528">
    <property type="entry name" value="BPD_transp_1"/>
    <property type="match status" value="1"/>
</dbReference>
<feature type="transmembrane region" description="Helical" evidence="11">
    <location>
        <begin position="266"/>
        <end position="287"/>
    </location>
</feature>
<dbReference type="SMART" id="SM00382">
    <property type="entry name" value="AAA"/>
    <property type="match status" value="1"/>
</dbReference>
<feature type="region of interest" description="Disordered" evidence="12">
    <location>
        <begin position="1"/>
        <end position="20"/>
    </location>
</feature>
<evidence type="ECO:0000256" key="12">
    <source>
        <dbReference type="SAM" id="MobiDB-lite"/>
    </source>
</evidence>
<dbReference type="InterPro" id="IPR027417">
    <property type="entry name" value="P-loop_NTPase"/>
</dbReference>
<dbReference type="Gene3D" id="1.10.3720.10">
    <property type="entry name" value="MetI-like"/>
    <property type="match status" value="1"/>
</dbReference>
<evidence type="ECO:0000256" key="10">
    <source>
        <dbReference type="ARBA" id="ARBA00023136"/>
    </source>
</evidence>
<dbReference type="Proteomes" id="UP000198589">
    <property type="component" value="Unassembled WGS sequence"/>
</dbReference>
<feature type="transmembrane region" description="Helical" evidence="11">
    <location>
        <begin position="209"/>
        <end position="235"/>
    </location>
</feature>
<keyword evidence="7" id="KW-0547">Nucleotide-binding</keyword>
<keyword evidence="10 11" id="KW-0472">Membrane</keyword>
<feature type="region of interest" description="Disordered" evidence="12">
    <location>
        <begin position="580"/>
        <end position="614"/>
    </location>
</feature>
<feature type="transmembrane region" description="Helical" evidence="11">
    <location>
        <begin position="161"/>
        <end position="178"/>
    </location>
</feature>
<dbReference type="InterPro" id="IPR025966">
    <property type="entry name" value="OppC_N"/>
</dbReference>
<feature type="domain" description="ABC transmembrane type-1" evidence="14">
    <location>
        <begin position="96"/>
        <end position="284"/>
    </location>
</feature>
<feature type="transmembrane region" description="Helical" evidence="11">
    <location>
        <begin position="35"/>
        <end position="56"/>
    </location>
</feature>
<evidence type="ECO:0000256" key="3">
    <source>
        <dbReference type="ARBA" id="ARBA00005417"/>
    </source>
</evidence>
<evidence type="ECO:0000259" key="13">
    <source>
        <dbReference type="PROSITE" id="PS50893"/>
    </source>
</evidence>
<dbReference type="InterPro" id="IPR000515">
    <property type="entry name" value="MetI-like"/>
</dbReference>
<dbReference type="SUPFAM" id="SSF161098">
    <property type="entry name" value="MetI-like"/>
    <property type="match status" value="1"/>
</dbReference>
<evidence type="ECO:0000256" key="11">
    <source>
        <dbReference type="RuleBase" id="RU363032"/>
    </source>
</evidence>
<dbReference type="GO" id="GO:0055085">
    <property type="term" value="P:transmembrane transport"/>
    <property type="evidence" value="ECO:0007669"/>
    <property type="project" value="InterPro"/>
</dbReference>
<feature type="domain" description="ABC transporter" evidence="13">
    <location>
        <begin position="328"/>
        <end position="579"/>
    </location>
</feature>
<dbReference type="Pfam" id="PF12911">
    <property type="entry name" value="OppC_N"/>
    <property type="match status" value="1"/>
</dbReference>
<evidence type="ECO:0000256" key="8">
    <source>
        <dbReference type="ARBA" id="ARBA00022840"/>
    </source>
</evidence>
<dbReference type="Gene3D" id="3.40.50.300">
    <property type="entry name" value="P-loop containing nucleotide triphosphate hydrolases"/>
    <property type="match status" value="1"/>
</dbReference>
<dbReference type="GO" id="GO:0005524">
    <property type="term" value="F:ATP binding"/>
    <property type="evidence" value="ECO:0007669"/>
    <property type="project" value="UniProtKB-KW"/>
</dbReference>
<dbReference type="CDD" id="cd03257">
    <property type="entry name" value="ABC_NikE_OppD_transporters"/>
    <property type="match status" value="1"/>
</dbReference>
<dbReference type="RefSeq" id="WP_092203704.1">
    <property type="nucleotide sequence ID" value="NZ_FOND01000030.1"/>
</dbReference>
<dbReference type="PROSITE" id="PS50893">
    <property type="entry name" value="ABC_TRANSPORTER_2"/>
    <property type="match status" value="1"/>
</dbReference>
<evidence type="ECO:0000256" key="1">
    <source>
        <dbReference type="ARBA" id="ARBA00004141"/>
    </source>
</evidence>